<gene>
    <name evidence="1" type="ORF">Lfee_1848</name>
    <name evidence="2" type="ORF">NCTC12022_03196</name>
</gene>
<dbReference type="EMBL" id="LNYB01000080">
    <property type="protein sequence ID" value="KTC96936.1"/>
    <property type="molecule type" value="Genomic_DNA"/>
</dbReference>
<sequence>MNSIPDYQIVRNELCSFLDNLNTEAMLAIMTIRLLITVGDGWVGDSYGSHPAMLEILAENAIPRFGNNSGVISPFEVFECFSILENCIQTKITNPKIPENLPQVGFNLCWSSEVIRGSAYPEQTMKRIMQVQGKYEEWFKRKFNLGPLRVITIVNALVKHTEETFNTNQYKFAELSEKYSNIYKKIDKKIEKDEFETKFHSAFADEMSAELFGYFLEICKIIPSSLPIKLEDLPGVNLSQEEIEAFISNFCISKRDFDENKEIRRTPFYILNSGKILISDLSNCLDVIWDKFESLAQNDGFFYQNKYQKFKSNWLEKKGVEALTRLFPNDIIYQTLDYPDITKNTPSTTELDIALKVGPFLLLIEAKAKLFRYQSTRGDVGRLRTDLKKNIHDSYEQATRAIKYIYSTEHPKFIERNTGRILDFKREKIRAIFPISLSLMHLGGVATRLKATQEINLFAENEFPFSICLADLELISLSHISPIQFIHYIQKRINILTGNQEWLGDELDLFSAYTENKSVFDKNNHQDLICVSGMSEKFDRLMIQRRGQLIDKQDISLRLPENLSIFLTKLEQVNTDEAKLIYFEILELENENLLLFSKLISEFKNSKFPKLFKSSYIRTTRSVISLVCSKRAAKKIFSDFLINKVKDEKINNNCEKSIGIGILLDSKNEFHIQVISYKDGLISTEIENNVKYPKNSGRNRECPCGSGKKLKNCCFKKK</sequence>
<evidence type="ECO:0000313" key="4">
    <source>
        <dbReference type="Proteomes" id="UP000251942"/>
    </source>
</evidence>
<reference evidence="2 4" key="2">
    <citation type="submission" date="2018-06" db="EMBL/GenBank/DDBJ databases">
        <authorList>
            <consortium name="Pathogen Informatics"/>
            <person name="Doyle S."/>
        </authorList>
    </citation>
    <scope>NUCLEOTIDE SEQUENCE [LARGE SCALE GENOMIC DNA]</scope>
    <source>
        <strain evidence="2 4">NCTC12022</strain>
    </source>
</reference>
<reference evidence="1 3" key="1">
    <citation type="submission" date="2015-11" db="EMBL/GenBank/DDBJ databases">
        <title>Genomic analysis of 38 Legionella species identifies large and diverse effector repertoires.</title>
        <authorList>
            <person name="Burstein D."/>
            <person name="Amaro F."/>
            <person name="Zusman T."/>
            <person name="Lifshitz Z."/>
            <person name="Cohen O."/>
            <person name="Gilbert J.A."/>
            <person name="Pupko T."/>
            <person name="Shuman H.A."/>
            <person name="Segal G."/>
        </authorList>
    </citation>
    <scope>NUCLEOTIDE SEQUENCE [LARGE SCALE GENOMIC DNA]</scope>
    <source>
        <strain evidence="1 3">WO-44C</strain>
    </source>
</reference>
<organism evidence="1 3">
    <name type="scientific">Legionella feeleii</name>
    <dbReference type="NCBI Taxonomy" id="453"/>
    <lineage>
        <taxon>Bacteria</taxon>
        <taxon>Pseudomonadati</taxon>
        <taxon>Pseudomonadota</taxon>
        <taxon>Gammaproteobacteria</taxon>
        <taxon>Legionellales</taxon>
        <taxon>Legionellaceae</taxon>
        <taxon>Legionella</taxon>
    </lineage>
</organism>
<dbReference type="Gene3D" id="3.10.450.50">
    <property type="match status" value="1"/>
</dbReference>
<evidence type="ECO:0000313" key="3">
    <source>
        <dbReference type="Proteomes" id="UP000054698"/>
    </source>
</evidence>
<dbReference type="RefSeq" id="WP_058446047.1">
    <property type="nucleotide sequence ID" value="NZ_CAAAHT010000050.1"/>
</dbReference>
<dbReference type="OrthoDB" id="5177790at2"/>
<keyword evidence="3" id="KW-1185">Reference proteome</keyword>
<dbReference type="InterPro" id="IPR004027">
    <property type="entry name" value="SEC_C_motif"/>
</dbReference>
<protein>
    <submittedName>
        <fullName evidence="2">Predicted metal-binding protein related to the C-terminal domain of SecA</fullName>
    </submittedName>
</protein>
<dbReference type="STRING" id="453.Lfee_1848"/>
<name>A0A0W0TN54_9GAMM</name>
<evidence type="ECO:0000313" key="1">
    <source>
        <dbReference type="EMBL" id="KTC96936.1"/>
    </source>
</evidence>
<evidence type="ECO:0000313" key="2">
    <source>
        <dbReference type="EMBL" id="SPX62436.1"/>
    </source>
</evidence>
<dbReference type="EMBL" id="UASS01000038">
    <property type="protein sequence ID" value="SPX62436.1"/>
    <property type="molecule type" value="Genomic_DNA"/>
</dbReference>
<dbReference type="Proteomes" id="UP000251942">
    <property type="component" value="Unassembled WGS sequence"/>
</dbReference>
<dbReference type="Proteomes" id="UP000054698">
    <property type="component" value="Unassembled WGS sequence"/>
</dbReference>
<dbReference type="PATRIC" id="fig|453.4.peg.2029"/>
<dbReference type="AlphaFoldDB" id="A0A0W0TN54"/>
<accession>A0A0W0TN54</accession>
<proteinExistence type="predicted"/>
<dbReference type="Pfam" id="PF02810">
    <property type="entry name" value="SEC-C"/>
    <property type="match status" value="1"/>
</dbReference>